<dbReference type="EMBL" id="JALBCA010000048">
    <property type="protein sequence ID" value="KAI2386388.1"/>
    <property type="molecule type" value="Genomic_DNA"/>
</dbReference>
<accession>A0ACB8UWB8</accession>
<sequence length="586" mass="66369">MVYGHEPYENTERELSRSEFDRRFGEMEFPDLNRHDVFDGLILACWHNVYPTMALAAYDFKRKTQVVVGLTAEYKTIHRAQEKKKCEALIRRGLLGREVALHYQPLWWKYLNAMKEATGTKCLSSSQIAQCQGLVLHDSHAEILALRAFNNWLLKECESILLQSNDSGISSKNSSNEALRFLELRTTGDSANKSELYSGGDEATWPPFKLKSDVKIWMYCTCAPCGDGSMELCMAAQEDPTPWATTSPEPMTEVGVDLTNKLLDGRARFSALGTVRRKPSRPDAQPTLSKSCSDKLAAKQVLSVLSFPAYFLIAPSPSAYLANLLLPEDEIHPAAFDRCFGTGETGRLRVLNGEKWKDPESTDGYYEVRPFGVRSITMKQANFLWQFSKQRDPNGKLRKPGNISALWIATPSRGPQPAYTLFSNRALEHSNCEKTRMRMFPTNITETIINGVKQGYYISSLDARKASVLSRAKEWQLLKTVVQQLPGWPLDRDDIRPRSEVFWDDKLEIQHKLLRECVFSSSYLAMKQAATNFKFLMLRAKASADVRGVLGNWIENRGDEQWGLNVLAQSQRKPARGRTPKKNNAQ</sequence>
<reference evidence="1" key="1">
    <citation type="journal article" date="2022" name="bioRxiv">
        <title>Population genetic analysis of Ophidiomyces ophidiicola, the causative agent of snake fungal disease, indicates recent introductions to the USA.</title>
        <authorList>
            <person name="Ladner J.T."/>
            <person name="Palmer J.M."/>
            <person name="Ettinger C.L."/>
            <person name="Stajich J.E."/>
            <person name="Farrell T.M."/>
            <person name="Glorioso B.M."/>
            <person name="Lawson B."/>
            <person name="Price S.J."/>
            <person name="Stengle A.G."/>
            <person name="Grear D.A."/>
            <person name="Lorch J.M."/>
        </authorList>
    </citation>
    <scope>NUCLEOTIDE SEQUENCE</scope>
    <source>
        <strain evidence="1">NWHC 24266-5</strain>
    </source>
</reference>
<evidence type="ECO:0000313" key="1">
    <source>
        <dbReference type="EMBL" id="KAI2386388.1"/>
    </source>
</evidence>
<protein>
    <submittedName>
        <fullName evidence="1">Uncharacterized protein</fullName>
    </submittedName>
</protein>
<gene>
    <name evidence="1" type="ORF">LOY88_003584</name>
</gene>
<comment type="caution">
    <text evidence="1">The sequence shown here is derived from an EMBL/GenBank/DDBJ whole genome shotgun (WGS) entry which is preliminary data.</text>
</comment>
<proteinExistence type="predicted"/>
<name>A0ACB8UWB8_9EURO</name>
<organism evidence="1">
    <name type="scientific">Ophidiomyces ophidiicola</name>
    <dbReference type="NCBI Taxonomy" id="1387563"/>
    <lineage>
        <taxon>Eukaryota</taxon>
        <taxon>Fungi</taxon>
        <taxon>Dikarya</taxon>
        <taxon>Ascomycota</taxon>
        <taxon>Pezizomycotina</taxon>
        <taxon>Eurotiomycetes</taxon>
        <taxon>Eurotiomycetidae</taxon>
        <taxon>Onygenales</taxon>
        <taxon>Onygenaceae</taxon>
        <taxon>Ophidiomyces</taxon>
    </lineage>
</organism>